<dbReference type="InterPro" id="IPR037185">
    <property type="entry name" value="EmrE-like"/>
</dbReference>
<evidence type="ECO:0000256" key="6">
    <source>
        <dbReference type="ARBA" id="ARBA00022989"/>
    </source>
</evidence>
<feature type="domain" description="EamA" evidence="9">
    <location>
        <begin position="6"/>
        <end position="145"/>
    </location>
</feature>
<feature type="transmembrane region" description="Helical" evidence="8">
    <location>
        <begin position="7"/>
        <end position="25"/>
    </location>
</feature>
<comment type="subcellular location">
    <subcellularLocation>
        <location evidence="1">Cell membrane</location>
        <topology evidence="1">Multi-pass membrane protein</topology>
    </subcellularLocation>
</comment>
<keyword evidence="5 8" id="KW-0812">Transmembrane</keyword>
<dbReference type="Gene3D" id="1.10.3730.20">
    <property type="match status" value="1"/>
</dbReference>
<sequence>MNGEQKGILYSFVAYGIWGLFPLFWKLLEHVNSMEILVSRMIWSFIFTSIFILLIGQRKLLIEDLKSLWKEKKMFFSLAGASCVITFNWYIYIWAVNNGHVIDTSLGYYINPIITVLCGMILFKEKLTKAQMLAVIVALIGVLIMAISYGEIPWISLLLAGSFAIYGVLKKKITLDATRGLAIETLFILPFALVYYIYIMTTDNMSFLQVNWTTDLLLILAGVVTAFPLVMFAKGARLLPQSIMGFIQYVAPTLVLIIGVVLFHEPFTKVELASFCFIWLAVAIFSTSMIIETRKKHLQEQKTAEV</sequence>
<feature type="transmembrane region" description="Helical" evidence="8">
    <location>
        <begin position="106"/>
        <end position="123"/>
    </location>
</feature>
<keyword evidence="3" id="KW-0813">Transport</keyword>
<dbReference type="AlphaFoldDB" id="A0A3N9UAB6"/>
<feature type="transmembrane region" description="Helical" evidence="8">
    <location>
        <begin position="37"/>
        <end position="55"/>
    </location>
</feature>
<keyword evidence="7 8" id="KW-0472">Membrane</keyword>
<keyword evidence="4" id="KW-1003">Cell membrane</keyword>
<feature type="transmembrane region" description="Helical" evidence="8">
    <location>
        <begin position="181"/>
        <end position="200"/>
    </location>
</feature>
<feature type="transmembrane region" description="Helical" evidence="8">
    <location>
        <begin position="270"/>
        <end position="291"/>
    </location>
</feature>
<evidence type="ECO:0000256" key="3">
    <source>
        <dbReference type="ARBA" id="ARBA00022448"/>
    </source>
</evidence>
<reference evidence="10 11" key="1">
    <citation type="journal article" date="2013" name="J. Microbiol.">
        <title>Lysinibacillus chungkukjangi sp. nov., isolated from Chungkukjang, Korean fermented soybean food.</title>
        <authorList>
            <person name="Kim S.J."/>
            <person name="Jang Y.H."/>
            <person name="Hamada M."/>
            <person name="Ahn J.H."/>
            <person name="Weon H.Y."/>
            <person name="Suzuki K."/>
            <person name="Whang K.S."/>
            <person name="Kwon S.W."/>
        </authorList>
    </citation>
    <scope>NUCLEOTIDE SEQUENCE [LARGE SCALE GENOMIC DNA]</scope>
    <source>
        <strain evidence="10 11">MCCC 1A12701</strain>
    </source>
</reference>
<comment type="similarity">
    <text evidence="2">Belongs to the EamA transporter family.</text>
</comment>
<dbReference type="PANTHER" id="PTHR22911:SF137">
    <property type="entry name" value="SOLUTE CARRIER FAMILY 35 MEMBER G2-RELATED"/>
    <property type="match status" value="1"/>
</dbReference>
<dbReference type="EMBL" id="RRCT01000020">
    <property type="protein sequence ID" value="RQW73460.1"/>
    <property type="molecule type" value="Genomic_DNA"/>
</dbReference>
<feature type="transmembrane region" description="Helical" evidence="8">
    <location>
        <begin position="130"/>
        <end position="147"/>
    </location>
</feature>
<organism evidence="10 11">
    <name type="scientific">Lysinibacillus composti</name>
    <dbReference type="NCBI Taxonomy" id="720633"/>
    <lineage>
        <taxon>Bacteria</taxon>
        <taxon>Bacillati</taxon>
        <taxon>Bacillota</taxon>
        <taxon>Bacilli</taxon>
        <taxon>Bacillales</taxon>
        <taxon>Bacillaceae</taxon>
        <taxon>Lysinibacillus</taxon>
    </lineage>
</organism>
<dbReference type="PANTHER" id="PTHR22911">
    <property type="entry name" value="ACYL-MALONYL CONDENSING ENZYME-RELATED"/>
    <property type="match status" value="1"/>
</dbReference>
<accession>A0A3N9UAB6</accession>
<evidence type="ECO:0000256" key="4">
    <source>
        <dbReference type="ARBA" id="ARBA00022475"/>
    </source>
</evidence>
<dbReference type="Pfam" id="PF00892">
    <property type="entry name" value="EamA"/>
    <property type="match status" value="2"/>
</dbReference>
<keyword evidence="6 8" id="KW-1133">Transmembrane helix</keyword>
<dbReference type="InterPro" id="IPR000620">
    <property type="entry name" value="EamA_dom"/>
</dbReference>
<dbReference type="InterPro" id="IPR004626">
    <property type="entry name" value="RarD"/>
</dbReference>
<dbReference type="Proteomes" id="UP000274033">
    <property type="component" value="Unassembled WGS sequence"/>
</dbReference>
<evidence type="ECO:0000256" key="8">
    <source>
        <dbReference type="SAM" id="Phobius"/>
    </source>
</evidence>
<feature type="transmembrane region" description="Helical" evidence="8">
    <location>
        <begin position="245"/>
        <end position="264"/>
    </location>
</feature>
<keyword evidence="11" id="KW-1185">Reference proteome</keyword>
<feature type="transmembrane region" description="Helical" evidence="8">
    <location>
        <begin position="212"/>
        <end position="233"/>
    </location>
</feature>
<feature type="transmembrane region" description="Helical" evidence="8">
    <location>
        <begin position="153"/>
        <end position="169"/>
    </location>
</feature>
<name>A0A3N9UAB6_9BACI</name>
<dbReference type="GO" id="GO:0005886">
    <property type="term" value="C:plasma membrane"/>
    <property type="evidence" value="ECO:0007669"/>
    <property type="project" value="UniProtKB-SubCell"/>
</dbReference>
<evidence type="ECO:0000313" key="11">
    <source>
        <dbReference type="Proteomes" id="UP000274033"/>
    </source>
</evidence>
<evidence type="ECO:0000256" key="7">
    <source>
        <dbReference type="ARBA" id="ARBA00023136"/>
    </source>
</evidence>
<dbReference type="SUPFAM" id="SSF103481">
    <property type="entry name" value="Multidrug resistance efflux transporter EmrE"/>
    <property type="match status" value="2"/>
</dbReference>
<evidence type="ECO:0000256" key="5">
    <source>
        <dbReference type="ARBA" id="ARBA00022692"/>
    </source>
</evidence>
<evidence type="ECO:0000256" key="1">
    <source>
        <dbReference type="ARBA" id="ARBA00004651"/>
    </source>
</evidence>
<gene>
    <name evidence="10" type="primary">rarD</name>
    <name evidence="10" type="ORF">EBB45_16435</name>
</gene>
<proteinExistence type="inferred from homology"/>
<protein>
    <submittedName>
        <fullName evidence="10">EamA family transporter RarD</fullName>
    </submittedName>
</protein>
<comment type="caution">
    <text evidence="10">The sequence shown here is derived from an EMBL/GenBank/DDBJ whole genome shotgun (WGS) entry which is preliminary data.</text>
</comment>
<evidence type="ECO:0000256" key="2">
    <source>
        <dbReference type="ARBA" id="ARBA00007362"/>
    </source>
</evidence>
<dbReference type="RefSeq" id="WP_124766434.1">
    <property type="nucleotide sequence ID" value="NZ_JAFBDY010000019.1"/>
</dbReference>
<feature type="transmembrane region" description="Helical" evidence="8">
    <location>
        <begin position="75"/>
        <end position="94"/>
    </location>
</feature>
<dbReference type="OrthoDB" id="369870at2"/>
<evidence type="ECO:0000313" key="10">
    <source>
        <dbReference type="EMBL" id="RQW73460.1"/>
    </source>
</evidence>
<feature type="domain" description="EamA" evidence="9">
    <location>
        <begin position="157"/>
        <end position="286"/>
    </location>
</feature>
<evidence type="ECO:0000259" key="9">
    <source>
        <dbReference type="Pfam" id="PF00892"/>
    </source>
</evidence>
<dbReference type="NCBIfam" id="TIGR00688">
    <property type="entry name" value="rarD"/>
    <property type="match status" value="1"/>
</dbReference>